<dbReference type="EMBL" id="KJ019076">
    <property type="protein sequence ID" value="AIX25602.1"/>
    <property type="molecule type" value="Genomic_DNA"/>
</dbReference>
<dbReference type="Proteomes" id="UP000185396">
    <property type="component" value="Segment"/>
</dbReference>
<dbReference type="Proteomes" id="UP000185390">
    <property type="component" value="Segment"/>
</dbReference>
<evidence type="ECO:0000313" key="12">
    <source>
        <dbReference type="EMBL" id="AIX27319.1"/>
    </source>
</evidence>
<dbReference type="Proteomes" id="UP000185405">
    <property type="component" value="Segment"/>
</dbReference>
<dbReference type="EMBL" id="KJ019026">
    <property type="protein sequence ID" value="AIX14352.1"/>
    <property type="molecule type" value="Genomic_DNA"/>
</dbReference>
<dbReference type="Proteomes" id="UP000185389">
    <property type="component" value="Segment"/>
</dbReference>
<evidence type="ECO:0000313" key="2">
    <source>
        <dbReference type="EMBL" id="AIX15217.1"/>
    </source>
</evidence>
<dbReference type="EMBL" id="KJ019137">
    <property type="protein sequence ID" value="AIX40113.1"/>
    <property type="molecule type" value="Genomic_DNA"/>
</dbReference>
<evidence type="ECO:0000313" key="19">
    <source>
        <dbReference type="EMBL" id="AIX40113.1"/>
    </source>
</evidence>
<protein>
    <submittedName>
        <fullName evidence="7">DNA primase subunit</fullName>
    </submittedName>
</protein>
<organism evidence="7 27">
    <name type="scientific">Synechococcus phage ACG-2014a</name>
    <dbReference type="NCBI Taxonomy" id="1493507"/>
    <lineage>
        <taxon>Viruses</taxon>
        <taxon>Duplodnaviria</taxon>
        <taxon>Heunggongvirae</taxon>
        <taxon>Uroviricota</taxon>
        <taxon>Caudoviricetes</taxon>
        <taxon>Pantevenvirales</taxon>
        <taxon>Kyanoviridae</taxon>
        <taxon>Acionnavirus</taxon>
        <taxon>Acionnavirus monteraybay</taxon>
    </lineage>
</organism>
<evidence type="ECO:0000313" key="9">
    <source>
        <dbReference type="EMBL" id="AIX23852.1"/>
    </source>
</evidence>
<proteinExistence type="inferred from homology"/>
<evidence type="ECO:0000313" key="21">
    <source>
        <dbReference type="EMBL" id="AIX44378.1"/>
    </source>
</evidence>
<dbReference type="Gene3D" id="3.40.1360.10">
    <property type="match status" value="1"/>
</dbReference>
<evidence type="ECO:0000313" key="27">
    <source>
        <dbReference type="Proteomes" id="UP000185403"/>
    </source>
</evidence>
<evidence type="ECO:0000313" key="26">
    <source>
        <dbReference type="Proteomes" id="UP000185387"/>
    </source>
</evidence>
<sequence>MIDNYYASLVSSRLEKYKRIKEGVHTFRCPYCGDSQKHRNKTRGYFFTKNSGLVFKCHNCGVGRSFGNFLKDNAAELYDEYVMERYKAGLTGKGRNVADPKFNVSIPKFDKPKFRKTGELQSIKQLNNEHPAKGYLLGRKIPEEHFSDLFYTDMFFTWVNTQKPTFKDVKKDHPRIIIPFIDTNGEWFGFQGRSLNPTDKLRYITIMLDDTKSKVFGLDRVNFDKTIYITEGPFDSLYIDNAIAMAGADIDWQLLVGKEVVFVFDNEKRNKEIINRMIKVIEKGHEVVVWPENLDDKDLNDMFIAGHDVQSLVEFNTYSGLQAQIKLSEWKKV</sequence>
<dbReference type="EMBL" id="KJ019081">
    <property type="protein sequence ID" value="AIX26680.1"/>
    <property type="molecule type" value="Genomic_DNA"/>
</dbReference>
<dbReference type="EMBL" id="KJ019055">
    <property type="protein sequence ID" value="AIX20848.1"/>
    <property type="molecule type" value="Genomic_DNA"/>
</dbReference>
<dbReference type="Proteomes" id="UP000185391">
    <property type="component" value="Segment"/>
</dbReference>
<dbReference type="EMBL" id="KJ019067">
    <property type="protein sequence ID" value="AIX23644.1"/>
    <property type="molecule type" value="Genomic_DNA"/>
</dbReference>
<dbReference type="EMBL" id="KJ019163">
    <property type="protein sequence ID" value="AIX46657.1"/>
    <property type="molecule type" value="Genomic_DNA"/>
</dbReference>
<evidence type="ECO:0000313" key="7">
    <source>
        <dbReference type="EMBL" id="AIX23148.1"/>
    </source>
</evidence>
<evidence type="ECO:0000313" key="4">
    <source>
        <dbReference type="EMBL" id="AIX16974.1"/>
    </source>
</evidence>
<evidence type="ECO:0000313" key="25">
    <source>
        <dbReference type="Proteomes" id="UP000033004"/>
    </source>
</evidence>
<dbReference type="Proteomes" id="UP000185387">
    <property type="component" value="Segment"/>
</dbReference>
<dbReference type="EMBL" id="KJ019033">
    <property type="protein sequence ID" value="AIX15863.1"/>
    <property type="molecule type" value="Genomic_DNA"/>
</dbReference>
<dbReference type="EMBL" id="KJ019116">
    <property type="protein sequence ID" value="AIX35506.1"/>
    <property type="molecule type" value="Genomic_DNA"/>
</dbReference>
<evidence type="ECO:0000313" key="15">
    <source>
        <dbReference type="EMBL" id="AIX35083.1"/>
    </source>
</evidence>
<evidence type="ECO:0000313" key="20">
    <source>
        <dbReference type="EMBL" id="AIX40321.1"/>
    </source>
</evidence>
<dbReference type="EMBL" id="KJ019068">
    <property type="protein sequence ID" value="AIX23852.1"/>
    <property type="molecule type" value="Genomic_DNA"/>
</dbReference>
<dbReference type="EMBL" id="KJ019153">
    <property type="protein sequence ID" value="AIX44378.1"/>
    <property type="molecule type" value="Genomic_DNA"/>
</dbReference>
<dbReference type="Proteomes" id="UP000185392">
    <property type="component" value="Segment"/>
</dbReference>
<dbReference type="EMBL" id="KJ019138">
    <property type="protein sequence ID" value="AIX40321.1"/>
    <property type="molecule type" value="Genomic_DNA"/>
</dbReference>
<dbReference type="Proteomes" id="UP000185401">
    <property type="component" value="Segment"/>
</dbReference>
<dbReference type="Proteomes" id="UP000185406">
    <property type="component" value="Segment"/>
</dbReference>
<evidence type="ECO:0000313" key="11">
    <source>
        <dbReference type="EMBL" id="AIX26680.1"/>
    </source>
</evidence>
<accession>A0A0E3HF93</accession>
<evidence type="ECO:0000313" key="23">
    <source>
        <dbReference type="EMBL" id="AIX45509.1"/>
    </source>
</evidence>
<dbReference type="Proteomes" id="UP000185399">
    <property type="component" value="Segment"/>
</dbReference>
<evidence type="ECO:0000313" key="10">
    <source>
        <dbReference type="EMBL" id="AIX25602.1"/>
    </source>
</evidence>
<dbReference type="EMBL" id="KJ019158">
    <property type="protein sequence ID" value="AIX45509.1"/>
    <property type="molecule type" value="Genomic_DNA"/>
</dbReference>
<dbReference type="Proteomes" id="UP000185394">
    <property type="component" value="Segment"/>
</dbReference>
<dbReference type="HAMAP" id="MF_04157">
    <property type="entry name" value="PRIMASE_T4"/>
    <property type="match status" value="1"/>
</dbReference>
<dbReference type="Proteomes" id="UP000185393">
    <property type="component" value="Segment"/>
</dbReference>
<dbReference type="EMBL" id="KJ019114">
    <property type="protein sequence ID" value="AIX35083.1"/>
    <property type="molecule type" value="Genomic_DNA"/>
</dbReference>
<gene>
    <name evidence="18" type="ORF">Syn7803C101_166</name>
    <name evidence="19" type="ORF">Syn7803C104_169</name>
    <name evidence="20" type="ORF">Syn7803C107_167</name>
    <name evidence="21" type="ORF">Syn7803C26_166</name>
    <name evidence="22" type="ORF">Syn7803C31_170</name>
    <name evidence="23" type="ORF">Syn7803C33_166</name>
    <name evidence="24" type="ORF">Syn7803C38_165</name>
    <name evidence="1" type="ORF">Syn7803C42_167</name>
    <name evidence="2" type="ORF">Syn7803C47_168</name>
    <name evidence="3" type="ORF">Syn7803C53_166</name>
    <name evidence="4" type="ORF">Syn7803C59_167</name>
    <name evidence="5" type="ORF">Syn7803C60_165</name>
    <name evidence="6" type="ORF">Syn7803C86_168</name>
    <name evidence="7" type="ORF">Syn7803C99_165</name>
    <name evidence="8" type="ORF">Syn7803US101_165</name>
    <name evidence="9" type="ORF">Syn7803US102_167</name>
    <name evidence="10" type="ORF">Syn7803US112_170</name>
    <name evidence="11" type="ORF">Syn7803US117_165</name>
    <name evidence="12" type="ORF">Syn7803US123_168</name>
    <name evidence="13" type="ORF">Syn7803US19_165</name>
    <name evidence="14" type="ORF">Syn7803US1_167</name>
    <name evidence="15" type="ORF">Syn7803US60_165</name>
    <name evidence="16" type="ORF">Syn7803US62_165</name>
    <name evidence="17" type="ORF">Syn7803US79_167</name>
</gene>
<evidence type="ECO:0000313" key="1">
    <source>
        <dbReference type="EMBL" id="AIX14352.1"/>
    </source>
</evidence>
<evidence type="ECO:0000313" key="22">
    <source>
        <dbReference type="EMBL" id="AIX45302.1"/>
    </source>
</evidence>
<dbReference type="InterPro" id="IPR046392">
    <property type="entry name" value="PRIMASE_T4"/>
</dbReference>
<dbReference type="EMBL" id="KJ019157">
    <property type="protein sequence ID" value="AIX45302.1"/>
    <property type="molecule type" value="Genomic_DNA"/>
</dbReference>
<dbReference type="EMBL" id="KJ019088">
    <property type="protein sequence ID" value="AIX28303.1"/>
    <property type="molecule type" value="Genomic_DNA"/>
</dbReference>
<evidence type="ECO:0000313" key="16">
    <source>
        <dbReference type="EMBL" id="AIX35506.1"/>
    </source>
</evidence>
<dbReference type="Proteomes" id="UP000185408">
    <property type="component" value="Segment"/>
</dbReference>
<evidence type="ECO:0000313" key="3">
    <source>
        <dbReference type="EMBL" id="AIX15863.1"/>
    </source>
</evidence>
<dbReference type="Proteomes" id="UP000185404">
    <property type="component" value="Segment"/>
</dbReference>
<dbReference type="EMBL" id="KJ019122">
    <property type="protein sequence ID" value="AIX36803.1"/>
    <property type="molecule type" value="Genomic_DNA"/>
</dbReference>
<dbReference type="EMBL" id="KJ019038">
    <property type="protein sequence ID" value="AIX16974.1"/>
    <property type="molecule type" value="Genomic_DNA"/>
</dbReference>
<evidence type="ECO:0000313" key="14">
    <source>
        <dbReference type="EMBL" id="AIX28303.1"/>
    </source>
</evidence>
<dbReference type="Proteomes" id="UP000033004">
    <property type="component" value="Segment"/>
</dbReference>
<dbReference type="EMBL" id="KJ019065">
    <property type="protein sequence ID" value="AIX23148.1"/>
    <property type="molecule type" value="Genomic_DNA"/>
</dbReference>
<evidence type="ECO:0000313" key="24">
    <source>
        <dbReference type="EMBL" id="AIX46657.1"/>
    </source>
</evidence>
<dbReference type="Proteomes" id="UP000185403">
    <property type="component" value="Segment"/>
</dbReference>
<evidence type="ECO:0000313" key="8">
    <source>
        <dbReference type="EMBL" id="AIX23644.1"/>
    </source>
</evidence>
<evidence type="ECO:0000313" key="17">
    <source>
        <dbReference type="EMBL" id="AIX36803.1"/>
    </source>
</evidence>
<evidence type="ECO:0000313" key="5">
    <source>
        <dbReference type="EMBL" id="AIX17181.1"/>
    </source>
</evidence>
<dbReference type="InterPro" id="IPR034154">
    <property type="entry name" value="TOPRIM_DnaG/twinkle"/>
</dbReference>
<dbReference type="Proteomes" id="UP000185400">
    <property type="component" value="Segment"/>
</dbReference>
<dbReference type="Proteomes" id="UP000185388">
    <property type="component" value="Segment"/>
</dbReference>
<dbReference type="Proteomes" id="UP000185402">
    <property type="component" value="Segment"/>
</dbReference>
<dbReference type="Proteomes" id="UP000185397">
    <property type="component" value="Segment"/>
</dbReference>
<dbReference type="Proteomes" id="UP000185407">
    <property type="component" value="Segment"/>
</dbReference>
<dbReference type="SUPFAM" id="SSF56731">
    <property type="entry name" value="DNA primase core"/>
    <property type="match status" value="1"/>
</dbReference>
<dbReference type="Proteomes" id="UP000185395">
    <property type="component" value="Segment"/>
</dbReference>
<dbReference type="Proteomes" id="UP000185409">
    <property type="component" value="Segment"/>
</dbReference>
<evidence type="ECO:0000313" key="18">
    <source>
        <dbReference type="EMBL" id="AIX39684.1"/>
    </source>
</evidence>
<dbReference type="CDD" id="cd01029">
    <property type="entry name" value="TOPRIM_primases"/>
    <property type="match status" value="1"/>
</dbReference>
<reference evidence="25 26" key="1">
    <citation type="submission" date="2013-12" db="EMBL/GenBank/DDBJ databases">
        <title>Ecological redundancy of diverse viral populations within a natural community.</title>
        <authorList>
            <person name="Gregory A.C."/>
            <person name="LaButti K."/>
            <person name="Copeland A."/>
            <person name="Woyke T."/>
            <person name="Sullivan M.B."/>
        </authorList>
    </citation>
    <scope>NUCLEOTIDE SEQUENCE [LARGE SCALE GENOMIC DNA]</scope>
    <source>
        <strain evidence="18">Syn7803C101</strain>
        <strain evidence="19">Syn7803C104</strain>
        <strain evidence="20">Syn7803C107</strain>
        <strain evidence="21">Syn7803C26</strain>
        <strain evidence="22">Syn7803C31</strain>
        <strain evidence="23">Syn7803C33</strain>
        <strain evidence="24">Syn7803C38</strain>
        <strain evidence="1">Syn7803C42</strain>
        <strain evidence="2">Syn7803C47</strain>
        <strain evidence="3">Syn7803C53</strain>
        <strain evidence="4">Syn7803C59</strain>
        <strain evidence="5">Syn7803C60</strain>
        <strain evidence="6">Syn7803C86</strain>
        <strain evidence="7">Syn7803C99</strain>
        <strain evidence="14">Syn7803US1</strain>
        <strain evidence="8">Syn7803US101</strain>
        <strain evidence="9">Syn7803US102</strain>
        <strain evidence="10">Syn7803US112</strain>
        <strain evidence="11">Syn7803US117</strain>
        <strain evidence="12">Syn7803US123</strain>
        <strain evidence="13">Syn7803US19</strain>
        <strain evidence="15">Syn7803US60</strain>
        <strain evidence="16">Syn7803US62</strain>
        <strain evidence="17">Syn7803US79</strain>
    </source>
</reference>
<name>A0A0E3HF93_9CAUD</name>
<evidence type="ECO:0000313" key="6">
    <source>
        <dbReference type="EMBL" id="AIX20848.1"/>
    </source>
</evidence>
<evidence type="ECO:0000313" key="13">
    <source>
        <dbReference type="EMBL" id="AIX28094.1"/>
    </source>
</evidence>
<dbReference type="EMBL" id="KJ019135">
    <property type="protein sequence ID" value="AIX39684.1"/>
    <property type="molecule type" value="Genomic_DNA"/>
</dbReference>
<dbReference type="EMBL" id="KJ019084">
    <property type="protein sequence ID" value="AIX27319.1"/>
    <property type="molecule type" value="Genomic_DNA"/>
</dbReference>
<dbReference type="EMBL" id="KJ019039">
    <property type="protein sequence ID" value="AIX17181.1"/>
    <property type="molecule type" value="Genomic_DNA"/>
</dbReference>
<dbReference type="EMBL" id="KJ019087">
    <property type="protein sequence ID" value="AIX28094.1"/>
    <property type="molecule type" value="Genomic_DNA"/>
</dbReference>
<dbReference type="Proteomes" id="UP000185398">
    <property type="component" value="Segment"/>
</dbReference>
<dbReference type="EMBL" id="KJ019030">
    <property type="protein sequence ID" value="AIX15217.1"/>
    <property type="molecule type" value="Genomic_DNA"/>
</dbReference>